<accession>A0AAN8CE84</accession>
<dbReference type="AlphaFoldDB" id="A0AAN8CE84"/>
<comment type="caution">
    <text evidence="1">The sequence shown here is derived from an EMBL/GenBank/DDBJ whole genome shotgun (WGS) entry which is preliminary data.</text>
</comment>
<dbReference type="EMBL" id="JAULUE010002051">
    <property type="protein sequence ID" value="KAK5902246.1"/>
    <property type="molecule type" value="Genomic_DNA"/>
</dbReference>
<protein>
    <submittedName>
        <fullName evidence="1">Uncharacterized protein</fullName>
    </submittedName>
</protein>
<reference evidence="1 2" key="1">
    <citation type="journal article" date="2023" name="Mol. Biol. Evol.">
        <title>Genomics of Secondarily Temperate Adaptation in the Only Non-Antarctic Icefish.</title>
        <authorList>
            <person name="Rivera-Colon A.G."/>
            <person name="Rayamajhi N."/>
            <person name="Minhas B.F."/>
            <person name="Madrigal G."/>
            <person name="Bilyk K.T."/>
            <person name="Yoon V."/>
            <person name="Hune M."/>
            <person name="Gregory S."/>
            <person name="Cheng C.H.C."/>
            <person name="Catchen J.M."/>
        </authorList>
    </citation>
    <scope>NUCLEOTIDE SEQUENCE [LARGE SCALE GENOMIC DNA]</scope>
    <source>
        <strain evidence="1">JC2023a</strain>
    </source>
</reference>
<organism evidence="1 2">
    <name type="scientific">Champsocephalus esox</name>
    <name type="common">pike icefish</name>
    <dbReference type="NCBI Taxonomy" id="159716"/>
    <lineage>
        <taxon>Eukaryota</taxon>
        <taxon>Metazoa</taxon>
        <taxon>Chordata</taxon>
        <taxon>Craniata</taxon>
        <taxon>Vertebrata</taxon>
        <taxon>Euteleostomi</taxon>
        <taxon>Actinopterygii</taxon>
        <taxon>Neopterygii</taxon>
        <taxon>Teleostei</taxon>
        <taxon>Neoteleostei</taxon>
        <taxon>Acanthomorphata</taxon>
        <taxon>Eupercaria</taxon>
        <taxon>Perciformes</taxon>
        <taxon>Notothenioidei</taxon>
        <taxon>Channichthyidae</taxon>
        <taxon>Champsocephalus</taxon>
    </lineage>
</organism>
<evidence type="ECO:0000313" key="2">
    <source>
        <dbReference type="Proteomes" id="UP001335648"/>
    </source>
</evidence>
<keyword evidence="2" id="KW-1185">Reference proteome</keyword>
<gene>
    <name evidence="1" type="ORF">CesoFtcFv8_007520</name>
</gene>
<sequence length="93" mass="10047">MVAIGIVCSQWSYGALIACSPAIILHLKRICSGTGDKAFCREYQVSATKAQLPRLPSRGVSCELQRNEVEGKAWSVGFEPGFCEKARALVETG</sequence>
<dbReference type="Proteomes" id="UP001335648">
    <property type="component" value="Unassembled WGS sequence"/>
</dbReference>
<proteinExistence type="predicted"/>
<evidence type="ECO:0000313" key="1">
    <source>
        <dbReference type="EMBL" id="KAK5902246.1"/>
    </source>
</evidence>
<name>A0AAN8CE84_9TELE</name>